<dbReference type="AlphaFoldDB" id="A0A2P2P5U9"/>
<proteinExistence type="predicted"/>
<reference evidence="1" key="1">
    <citation type="submission" date="2018-02" db="EMBL/GenBank/DDBJ databases">
        <title>Rhizophora mucronata_Transcriptome.</title>
        <authorList>
            <person name="Meera S.P."/>
            <person name="Sreeshan A."/>
            <person name="Augustine A."/>
        </authorList>
    </citation>
    <scope>NUCLEOTIDE SEQUENCE</scope>
    <source>
        <tissue evidence="1">Leaf</tissue>
    </source>
</reference>
<name>A0A2P2P5U9_RHIMU</name>
<accession>A0A2P2P5U9</accession>
<protein>
    <submittedName>
        <fullName evidence="1">Uncharacterized protein</fullName>
    </submittedName>
</protein>
<evidence type="ECO:0000313" key="1">
    <source>
        <dbReference type="EMBL" id="MBX50122.1"/>
    </source>
</evidence>
<sequence>MLFVNIRLIVIDSIVKHRVCLLCSLVLFRLVYMSKSLNNVNCIH</sequence>
<organism evidence="1">
    <name type="scientific">Rhizophora mucronata</name>
    <name type="common">Asiatic mangrove</name>
    <dbReference type="NCBI Taxonomy" id="61149"/>
    <lineage>
        <taxon>Eukaryota</taxon>
        <taxon>Viridiplantae</taxon>
        <taxon>Streptophyta</taxon>
        <taxon>Embryophyta</taxon>
        <taxon>Tracheophyta</taxon>
        <taxon>Spermatophyta</taxon>
        <taxon>Magnoliopsida</taxon>
        <taxon>eudicotyledons</taxon>
        <taxon>Gunneridae</taxon>
        <taxon>Pentapetalae</taxon>
        <taxon>rosids</taxon>
        <taxon>fabids</taxon>
        <taxon>Malpighiales</taxon>
        <taxon>Rhizophoraceae</taxon>
        <taxon>Rhizophora</taxon>
    </lineage>
</organism>
<dbReference type="EMBL" id="GGEC01069638">
    <property type="protein sequence ID" value="MBX50122.1"/>
    <property type="molecule type" value="Transcribed_RNA"/>
</dbReference>